<evidence type="ECO:0000256" key="10">
    <source>
        <dbReference type="SAM" id="MobiDB-lite"/>
    </source>
</evidence>
<dbReference type="InParanoid" id="A0A2I4BLW8"/>
<evidence type="ECO:0000259" key="11">
    <source>
        <dbReference type="PROSITE" id="PS50089"/>
    </source>
</evidence>
<keyword evidence="9" id="KW-0963">Cytoplasm</keyword>
<dbReference type="PROSITE" id="PS00518">
    <property type="entry name" value="ZF_RING_1"/>
    <property type="match status" value="1"/>
</dbReference>
<dbReference type="Pfam" id="PF18102">
    <property type="entry name" value="DTC"/>
    <property type="match status" value="1"/>
</dbReference>
<dbReference type="GO" id="GO:0016567">
    <property type="term" value="P:protein ubiquitination"/>
    <property type="evidence" value="ECO:0007669"/>
    <property type="project" value="UniProtKB-UniRule"/>
</dbReference>
<dbReference type="GeneID" id="106520947"/>
<evidence type="ECO:0000313" key="12">
    <source>
        <dbReference type="Proteomes" id="UP000192220"/>
    </source>
</evidence>
<gene>
    <name evidence="13" type="primary">LOC106520947</name>
</gene>
<evidence type="ECO:0000256" key="9">
    <source>
        <dbReference type="RuleBase" id="RU367105"/>
    </source>
</evidence>
<dbReference type="GO" id="GO:0008270">
    <property type="term" value="F:zinc ion binding"/>
    <property type="evidence" value="ECO:0007669"/>
    <property type="project" value="UniProtKB-KW"/>
</dbReference>
<dbReference type="PROSITE" id="PS50089">
    <property type="entry name" value="ZF_RING_2"/>
    <property type="match status" value="1"/>
</dbReference>
<dbReference type="GO" id="GO:0061630">
    <property type="term" value="F:ubiquitin protein ligase activity"/>
    <property type="evidence" value="ECO:0007669"/>
    <property type="project" value="UniProtKB-UniRule"/>
</dbReference>
<evidence type="ECO:0000256" key="5">
    <source>
        <dbReference type="ARBA" id="ARBA00022723"/>
    </source>
</evidence>
<comment type="subcellular location">
    <subcellularLocation>
        <location evidence="9">Cytoplasm</location>
    </subcellularLocation>
</comment>
<dbReference type="Gene3D" id="3.30.390.130">
    <property type="match status" value="1"/>
</dbReference>
<dbReference type="FunCoup" id="A0A2I4BLW8">
    <property type="interactions" value="49"/>
</dbReference>
<accession>A0A2I4BLW8</accession>
<dbReference type="Gene3D" id="3.30.40.10">
    <property type="entry name" value="Zinc/RING finger domain, C3HC4 (zinc finger)"/>
    <property type="match status" value="1"/>
</dbReference>
<dbReference type="FunFam" id="3.30.390.130:FF:000001">
    <property type="entry name" value="Probable E3 ubiquitin-protein ligase DTX3"/>
    <property type="match status" value="1"/>
</dbReference>
<dbReference type="InterPro" id="IPR013083">
    <property type="entry name" value="Znf_RING/FYVE/PHD"/>
</dbReference>
<evidence type="ECO:0000256" key="4">
    <source>
        <dbReference type="ARBA" id="ARBA00022679"/>
    </source>
</evidence>
<evidence type="ECO:0000256" key="3">
    <source>
        <dbReference type="ARBA" id="ARBA00009413"/>
    </source>
</evidence>
<dbReference type="InterPro" id="IPR039399">
    <property type="entry name" value="Deltex_C_sf"/>
</dbReference>
<comment type="pathway">
    <text evidence="2 9">Protein modification; protein ubiquitination.</text>
</comment>
<dbReference type="UniPathway" id="UPA00143"/>
<dbReference type="STRING" id="52670.A0A2I4BLW8"/>
<dbReference type="SUPFAM" id="SSF57850">
    <property type="entry name" value="RING/U-box"/>
    <property type="match status" value="1"/>
</dbReference>
<feature type="domain" description="RING-type" evidence="11">
    <location>
        <begin position="228"/>
        <end position="267"/>
    </location>
</feature>
<comment type="similarity">
    <text evidence="3 9">Belongs to the Deltex family.</text>
</comment>
<dbReference type="InterPro" id="IPR039398">
    <property type="entry name" value="Deltex_fam"/>
</dbReference>
<dbReference type="InterPro" id="IPR017907">
    <property type="entry name" value="Znf_RING_CS"/>
</dbReference>
<feature type="compositionally biased region" description="Polar residues" evidence="10">
    <location>
        <begin position="191"/>
        <end position="201"/>
    </location>
</feature>
<evidence type="ECO:0000256" key="2">
    <source>
        <dbReference type="ARBA" id="ARBA00004906"/>
    </source>
</evidence>
<organism evidence="12 13">
    <name type="scientific">Austrofundulus limnaeus</name>
    <name type="common">Annual killifish</name>
    <dbReference type="NCBI Taxonomy" id="52670"/>
    <lineage>
        <taxon>Eukaryota</taxon>
        <taxon>Metazoa</taxon>
        <taxon>Chordata</taxon>
        <taxon>Craniata</taxon>
        <taxon>Vertebrata</taxon>
        <taxon>Euteleostomi</taxon>
        <taxon>Actinopterygii</taxon>
        <taxon>Neopterygii</taxon>
        <taxon>Teleostei</taxon>
        <taxon>Neoteleostei</taxon>
        <taxon>Acanthomorphata</taxon>
        <taxon>Ovalentaria</taxon>
        <taxon>Atherinomorphae</taxon>
        <taxon>Cyprinodontiformes</taxon>
        <taxon>Rivulidae</taxon>
        <taxon>Austrofundulus</taxon>
    </lineage>
</organism>
<feature type="compositionally biased region" description="Low complexity" evidence="10">
    <location>
        <begin position="209"/>
        <end position="218"/>
    </location>
</feature>
<keyword evidence="6 8" id="KW-0863">Zinc-finger</keyword>
<keyword evidence="4 9" id="KW-0808">Transferase</keyword>
<evidence type="ECO:0000256" key="1">
    <source>
        <dbReference type="ARBA" id="ARBA00000900"/>
    </source>
</evidence>
<sequence>MEFIKDITVTIDKAYFEDCARLKKIISSYSYENKTSSYKVSGKFEELENMVDLLKRNQASVTVSALVMEYIQQKYAETLKKIKGKLFTIEIRPCLSAQLHKTVQVTFGTQSESSYPPSSVSLEFVKQRFITFYQRTASDLQVAAFTLNPHDTQVFQKQFPFLLFQTSSSKTVTVIGPFANLQKLKAVISQNPPNLSSSQKNRVPEPNPSGKSSSSSSKQSKHNEDEPCPICMEPIRAGRKETLGCKHSFCSSCLKKAFDFKPVCPICGKVYGILKGIQPEGVMNITKTPSFLPGYEAYETIIIHYHIPSGIQKEEHPNPGQAFEGVSRTAYLPDSPEGRKILQLLKQAFDQRLTFTIGQSTTSGRSNVVTWNDIHHKTSTHGGPTLFGYPDPEYLSRVREELKVKGVE</sequence>
<dbReference type="KEGG" id="alim:106520947"/>
<dbReference type="GO" id="GO:0005737">
    <property type="term" value="C:cytoplasm"/>
    <property type="evidence" value="ECO:0007669"/>
    <property type="project" value="UniProtKB-SubCell"/>
</dbReference>
<dbReference type="Proteomes" id="UP000192220">
    <property type="component" value="Unplaced"/>
</dbReference>
<dbReference type="CDD" id="cd09633">
    <property type="entry name" value="Deltex_C"/>
    <property type="match status" value="1"/>
</dbReference>
<dbReference type="Pfam" id="PF13639">
    <property type="entry name" value="zf-RING_2"/>
    <property type="match status" value="1"/>
</dbReference>
<dbReference type="GO" id="GO:0007219">
    <property type="term" value="P:Notch signaling pathway"/>
    <property type="evidence" value="ECO:0007669"/>
    <property type="project" value="InterPro"/>
</dbReference>
<evidence type="ECO:0000256" key="8">
    <source>
        <dbReference type="PROSITE-ProRule" id="PRU00175"/>
    </source>
</evidence>
<dbReference type="OrthoDB" id="527344at2759"/>
<evidence type="ECO:0000313" key="13">
    <source>
        <dbReference type="RefSeq" id="XP_013868739.1"/>
    </source>
</evidence>
<keyword evidence="5 9" id="KW-0479">Metal-binding</keyword>
<evidence type="ECO:0000256" key="7">
    <source>
        <dbReference type="ARBA" id="ARBA00022833"/>
    </source>
</evidence>
<dbReference type="InterPro" id="IPR039396">
    <property type="entry name" value="Deltex_C"/>
</dbReference>
<evidence type="ECO:0000256" key="6">
    <source>
        <dbReference type="ARBA" id="ARBA00022771"/>
    </source>
</evidence>
<dbReference type="RefSeq" id="XP_013868739.1">
    <property type="nucleotide sequence ID" value="XM_014013285.1"/>
</dbReference>
<name>A0A2I4BLW8_AUSLI</name>
<dbReference type="SMART" id="SM00184">
    <property type="entry name" value="RING"/>
    <property type="match status" value="1"/>
</dbReference>
<dbReference type="PANTHER" id="PTHR12622">
    <property type="entry name" value="DELTEX-RELATED"/>
    <property type="match status" value="1"/>
</dbReference>
<proteinExistence type="inferred from homology"/>
<dbReference type="AlphaFoldDB" id="A0A2I4BLW8"/>
<comment type="catalytic activity">
    <reaction evidence="1 9">
        <text>S-ubiquitinyl-[E2 ubiquitin-conjugating enzyme]-L-cysteine + [acceptor protein]-L-lysine = [E2 ubiquitin-conjugating enzyme]-L-cysteine + N(6)-ubiquitinyl-[acceptor protein]-L-lysine.</text>
        <dbReference type="EC" id="2.3.2.27"/>
    </reaction>
</comment>
<reference evidence="13" key="1">
    <citation type="submission" date="2025-08" db="UniProtKB">
        <authorList>
            <consortium name="RefSeq"/>
        </authorList>
    </citation>
    <scope>IDENTIFICATION</scope>
    <source>
        <strain evidence="13">Quisiro</strain>
        <tissue evidence="13">Liver</tissue>
    </source>
</reference>
<feature type="region of interest" description="Disordered" evidence="10">
    <location>
        <begin position="191"/>
        <end position="230"/>
    </location>
</feature>
<keyword evidence="7 9" id="KW-0862">Zinc</keyword>
<dbReference type="InterPro" id="IPR001841">
    <property type="entry name" value="Znf_RING"/>
</dbReference>
<dbReference type="EC" id="2.3.2.27" evidence="9"/>
<keyword evidence="12" id="KW-1185">Reference proteome</keyword>
<protein>
    <recommendedName>
        <fullName evidence="9">E3 ubiquitin-protein ligase</fullName>
        <ecNumber evidence="9">2.3.2.27</ecNumber>
    </recommendedName>
</protein>